<sequence>MAASTISSGAPYSLFLKTLNGNNPQWPHLRRTRANSNGVFVLRVVASSSSSEGAGKGKRPPRAPPGVDTRIHWESQDEGWIGGGSGSQQTQQKFDEEEEQKNLLGNKFADLLNNSSDSHYQFLGVSAEADLEEIKAAYRRLSKEYHPDTTSLPLKAASEKFLKLREVYDVLSNEESRRFYDWTLAQEAASRQAEKLKMKFEDPYEQELRNYKSVPDMVDRLGGRNMELSDQAMTALTIDVVIIIFAMCCIIYVLFFKEPYY</sequence>
<keyword evidence="2" id="KW-1185">Reference proteome</keyword>
<protein>
    <submittedName>
        <fullName evidence="1">Chaperone protein DnaJ</fullName>
    </submittedName>
</protein>
<evidence type="ECO:0000313" key="2">
    <source>
        <dbReference type="Proteomes" id="UP001164539"/>
    </source>
</evidence>
<reference evidence="1 2" key="1">
    <citation type="journal article" date="2023" name="Science">
        <title>Complex scaffold remodeling in plant triterpene biosynthesis.</title>
        <authorList>
            <person name="De La Pena R."/>
            <person name="Hodgson H."/>
            <person name="Liu J.C."/>
            <person name="Stephenson M.J."/>
            <person name="Martin A.C."/>
            <person name="Owen C."/>
            <person name="Harkess A."/>
            <person name="Leebens-Mack J."/>
            <person name="Jimenez L.E."/>
            <person name="Osbourn A."/>
            <person name="Sattely E.S."/>
        </authorList>
    </citation>
    <scope>NUCLEOTIDE SEQUENCE [LARGE SCALE GENOMIC DNA]</scope>
    <source>
        <strain evidence="2">cv. JPN11</strain>
        <tissue evidence="1">Leaf</tissue>
    </source>
</reference>
<organism evidence="1 2">
    <name type="scientific">Melia azedarach</name>
    <name type="common">Chinaberry tree</name>
    <dbReference type="NCBI Taxonomy" id="155640"/>
    <lineage>
        <taxon>Eukaryota</taxon>
        <taxon>Viridiplantae</taxon>
        <taxon>Streptophyta</taxon>
        <taxon>Embryophyta</taxon>
        <taxon>Tracheophyta</taxon>
        <taxon>Spermatophyta</taxon>
        <taxon>Magnoliopsida</taxon>
        <taxon>eudicotyledons</taxon>
        <taxon>Gunneridae</taxon>
        <taxon>Pentapetalae</taxon>
        <taxon>rosids</taxon>
        <taxon>malvids</taxon>
        <taxon>Sapindales</taxon>
        <taxon>Meliaceae</taxon>
        <taxon>Melia</taxon>
    </lineage>
</organism>
<gene>
    <name evidence="1" type="ORF">OWV82_024396</name>
</gene>
<evidence type="ECO:0000313" key="1">
    <source>
        <dbReference type="EMBL" id="KAJ4701107.1"/>
    </source>
</evidence>
<name>A0ACC1WQ17_MELAZ</name>
<dbReference type="Proteomes" id="UP001164539">
    <property type="component" value="Chromosome 14"/>
</dbReference>
<dbReference type="EMBL" id="CM051407">
    <property type="protein sequence ID" value="KAJ4701107.1"/>
    <property type="molecule type" value="Genomic_DNA"/>
</dbReference>
<accession>A0ACC1WQ17</accession>
<proteinExistence type="predicted"/>
<comment type="caution">
    <text evidence="1">The sequence shown here is derived from an EMBL/GenBank/DDBJ whole genome shotgun (WGS) entry which is preliminary data.</text>
</comment>